<dbReference type="OrthoDB" id="567788at2759"/>
<feature type="compositionally biased region" description="Basic and acidic residues" evidence="1">
    <location>
        <begin position="565"/>
        <end position="582"/>
    </location>
</feature>
<feature type="compositionally biased region" description="Low complexity" evidence="1">
    <location>
        <begin position="72"/>
        <end position="88"/>
    </location>
</feature>
<evidence type="ECO:0000256" key="1">
    <source>
        <dbReference type="SAM" id="MobiDB-lite"/>
    </source>
</evidence>
<reference evidence="2" key="2">
    <citation type="submission" date="2025-09" db="UniProtKB">
        <authorList>
            <consortium name="Ensembl"/>
        </authorList>
    </citation>
    <scope>IDENTIFICATION</scope>
</reference>
<dbReference type="GeneTree" id="ENSGT00940000156568"/>
<dbReference type="Proteomes" id="UP000694569">
    <property type="component" value="Unplaced"/>
</dbReference>
<keyword evidence="3" id="KW-1185">Reference proteome</keyword>
<proteinExistence type="predicted"/>
<sequence length="874" mass="95467">MDEQSPFVSSSEHPEQADKKPWGDLDVLDLTGGAGAFRRPEPARYEDDDEEEEEKPSYSDSLEPSPEEEEPSSISEQPPAAPVVPSAPLEEEAVSPPVPRRAPTGSVDENLFTLPAASAPLTHSSADKVLDLQQPYSTMSAGQEELASMLLEPASASSPLSPLSADSSKEQVVSVAFHANITSPEALPEPDIDTQEVSRTIGNLALTGKVDHQMEADYADDTYHKQMSSLGQAKTDVIFSEKGYIVEHPTSQQETVSEDHSQLYAQSAKEMFSGMLKSVGPPHEEFSEIKETLEQYVDFKPFVSMQPFSVGQEASVEQFKSNVYSLNVEAGKMPEEKYEDDEDLDLSDISPITPEVPDSPAYEMFAQFGKESQALGNKTDERKMEEIGSKATSVETTLKFSTANPFYEHLETQGGYVATKSVTESAATQGPTVLEGLTPDIVQEAYESETHDIGVHKLGFESKIDLVQTATKSELENAAKSVQENVSTTAQTPELFEGTNSVSSPVLPDIVMEAPLAAASTGLVASPFQPDVSPTGGAPSNSEEKIKLESEKPPSYEEAVSKSGSKNEDKAASLGETKKEPAIEDAETPYISIACDLIKETIATESTALDFSKAIKDDFESHFDDSSPESEHSEPSYKHWEHDIVLKEAVEPVKMERLGTESEFLFKESSPDHTYFDSFQPKFSQGPTEITTKNQDKPTQLHGLGFGLQSGKTPSPKYSPIEEIDDFEKASPVSFEKDLVTRVPHDVRVEVVQKSKSTEEPKAKEVPSFKKNEDVYSTLFRDPTREKVKVQEPSKEFTKAVDLTTKETFKAKDTKVSPPPQEDAPAIPPRGEKKESKVPTAAPTILAPRFKNSGMVVSGFACCACPDEKWQSAT</sequence>
<feature type="compositionally biased region" description="Basic and acidic residues" evidence="1">
    <location>
        <begin position="12"/>
        <end position="23"/>
    </location>
</feature>
<feature type="compositionally biased region" description="Basic and acidic residues" evidence="1">
    <location>
        <begin position="542"/>
        <end position="555"/>
    </location>
</feature>
<feature type="region of interest" description="Disordered" evidence="1">
    <location>
        <begin position="676"/>
        <end position="720"/>
    </location>
</feature>
<organism evidence="2 3">
    <name type="scientific">Leptobrachium leishanense</name>
    <name type="common">Leishan spiny toad</name>
    <dbReference type="NCBI Taxonomy" id="445787"/>
    <lineage>
        <taxon>Eukaryota</taxon>
        <taxon>Metazoa</taxon>
        <taxon>Chordata</taxon>
        <taxon>Craniata</taxon>
        <taxon>Vertebrata</taxon>
        <taxon>Euteleostomi</taxon>
        <taxon>Amphibia</taxon>
        <taxon>Batrachia</taxon>
        <taxon>Anura</taxon>
        <taxon>Pelobatoidea</taxon>
        <taxon>Megophryidae</taxon>
        <taxon>Leptobrachium</taxon>
    </lineage>
</organism>
<dbReference type="AlphaFoldDB" id="A0A8C5M464"/>
<feature type="region of interest" description="Disordered" evidence="1">
    <location>
        <begin position="1"/>
        <end position="111"/>
    </location>
</feature>
<feature type="compositionally biased region" description="Polar residues" evidence="1">
    <location>
        <begin position="1"/>
        <end position="11"/>
    </location>
</feature>
<feature type="compositionally biased region" description="Polar residues" evidence="1">
    <location>
        <begin position="681"/>
        <end position="693"/>
    </location>
</feature>
<evidence type="ECO:0000313" key="3">
    <source>
        <dbReference type="Proteomes" id="UP000694569"/>
    </source>
</evidence>
<protein>
    <submittedName>
        <fullName evidence="2">Uncharacterized protein</fullName>
    </submittedName>
</protein>
<feature type="region of interest" description="Disordered" evidence="1">
    <location>
        <begin position="809"/>
        <end position="842"/>
    </location>
</feature>
<name>A0A8C5M464_9ANUR</name>
<feature type="compositionally biased region" description="Pro residues" evidence="1">
    <location>
        <begin position="817"/>
        <end position="828"/>
    </location>
</feature>
<reference evidence="2" key="1">
    <citation type="submission" date="2025-08" db="UniProtKB">
        <authorList>
            <consortium name="Ensembl"/>
        </authorList>
    </citation>
    <scope>IDENTIFICATION</scope>
</reference>
<accession>A0A8C5M464</accession>
<dbReference type="Ensembl" id="ENSLLET00000008854.1">
    <property type="protein sequence ID" value="ENSLLEP00000008516.1"/>
    <property type="gene ID" value="ENSLLEG00000005364.1"/>
</dbReference>
<evidence type="ECO:0000313" key="2">
    <source>
        <dbReference type="Ensembl" id="ENSLLEP00000008516.1"/>
    </source>
</evidence>
<feature type="region of interest" description="Disordered" evidence="1">
    <location>
        <begin position="525"/>
        <end position="583"/>
    </location>
</feature>